<comment type="caution">
    <text evidence="3">The sequence shown here is derived from an EMBL/GenBank/DDBJ whole genome shotgun (WGS) entry which is preliminary data.</text>
</comment>
<dbReference type="PANTHER" id="PTHR34220">
    <property type="entry name" value="SENSOR HISTIDINE KINASE YPDA"/>
    <property type="match status" value="1"/>
</dbReference>
<keyword evidence="1" id="KW-1133">Transmembrane helix</keyword>
<protein>
    <submittedName>
        <fullName evidence="3">Histidine kinase</fullName>
    </submittedName>
</protein>
<dbReference type="Pfam" id="PF06580">
    <property type="entry name" value="His_kinase"/>
    <property type="match status" value="1"/>
</dbReference>
<keyword evidence="1" id="KW-0812">Transmembrane</keyword>
<sequence length="351" mass="41520">MRHMLIKKIFSNKILRHILYWIGLIIFFGITWGTYDNDYARSFTIQTFSLPARMLLVYITIYVLLPKFFKTKRFVLFIIFYVITLLVVSTCIQRPIIYFYVQPNYLPGWQSEGYFTITELVNTILDVNIAVLVPLGIVFFRFYYNAQQKTLELEKEKIEAELIQLRNQVHPHFLFNTLNNLYALILKKSNDAETAVLKLSKLMRYMLYEANTQKVSLSKEIDYLKNYVDLEKLRFGNFVEISFHSEMDNDYQIVPFLLIPFVENAFKHGTSSSEKSWIVMHLNAKQNELIMQIENSKFPDHNTEEEFIGGIGFKNVKKRLDLLYADNYSLHIEDNNQSFEVVLKLNFTYQS</sequence>
<feature type="transmembrane region" description="Helical" evidence="1">
    <location>
        <begin position="74"/>
        <end position="100"/>
    </location>
</feature>
<dbReference type="Gene3D" id="3.30.565.10">
    <property type="entry name" value="Histidine kinase-like ATPase, C-terminal domain"/>
    <property type="match status" value="1"/>
</dbReference>
<feature type="domain" description="Signal transduction histidine kinase internal region" evidence="2">
    <location>
        <begin position="160"/>
        <end position="237"/>
    </location>
</feature>
<keyword evidence="3" id="KW-0418">Kinase</keyword>
<gene>
    <name evidence="3" type="ORF">GCM10009430_19010</name>
</gene>
<dbReference type="EMBL" id="BAAAGE010000002">
    <property type="protein sequence ID" value="GAA0719685.1"/>
    <property type="molecule type" value="Genomic_DNA"/>
</dbReference>
<keyword evidence="3" id="KW-0808">Transferase</keyword>
<keyword evidence="1" id="KW-0472">Membrane</keyword>
<feature type="transmembrane region" description="Helical" evidence="1">
    <location>
        <begin position="18"/>
        <end position="35"/>
    </location>
</feature>
<evidence type="ECO:0000313" key="4">
    <source>
        <dbReference type="Proteomes" id="UP001501758"/>
    </source>
</evidence>
<evidence type="ECO:0000259" key="2">
    <source>
        <dbReference type="Pfam" id="PF06580"/>
    </source>
</evidence>
<feature type="transmembrane region" description="Helical" evidence="1">
    <location>
        <begin position="120"/>
        <end position="144"/>
    </location>
</feature>
<reference evidence="3 4" key="1">
    <citation type="journal article" date="2019" name="Int. J. Syst. Evol. Microbiol.">
        <title>The Global Catalogue of Microorganisms (GCM) 10K type strain sequencing project: providing services to taxonomists for standard genome sequencing and annotation.</title>
        <authorList>
            <consortium name="The Broad Institute Genomics Platform"/>
            <consortium name="The Broad Institute Genome Sequencing Center for Infectious Disease"/>
            <person name="Wu L."/>
            <person name="Ma J."/>
        </authorList>
    </citation>
    <scope>NUCLEOTIDE SEQUENCE [LARGE SCALE GENOMIC DNA]</scope>
    <source>
        <strain evidence="3 4">JCM 15974</strain>
    </source>
</reference>
<dbReference type="GO" id="GO:0016301">
    <property type="term" value="F:kinase activity"/>
    <property type="evidence" value="ECO:0007669"/>
    <property type="project" value="UniProtKB-KW"/>
</dbReference>
<proteinExistence type="predicted"/>
<organism evidence="3 4">
    <name type="scientific">Aquimarina litoralis</name>
    <dbReference type="NCBI Taxonomy" id="584605"/>
    <lineage>
        <taxon>Bacteria</taxon>
        <taxon>Pseudomonadati</taxon>
        <taxon>Bacteroidota</taxon>
        <taxon>Flavobacteriia</taxon>
        <taxon>Flavobacteriales</taxon>
        <taxon>Flavobacteriaceae</taxon>
        <taxon>Aquimarina</taxon>
    </lineage>
</organism>
<dbReference type="Proteomes" id="UP001501758">
    <property type="component" value="Unassembled WGS sequence"/>
</dbReference>
<name>A0ABN1IRH0_9FLAO</name>
<accession>A0ABN1IRH0</accession>
<evidence type="ECO:0000256" key="1">
    <source>
        <dbReference type="SAM" id="Phobius"/>
    </source>
</evidence>
<dbReference type="InterPro" id="IPR010559">
    <property type="entry name" value="Sig_transdc_His_kin_internal"/>
</dbReference>
<dbReference type="PANTHER" id="PTHR34220:SF7">
    <property type="entry name" value="SENSOR HISTIDINE KINASE YPDA"/>
    <property type="match status" value="1"/>
</dbReference>
<keyword evidence="4" id="KW-1185">Reference proteome</keyword>
<dbReference type="InterPro" id="IPR050640">
    <property type="entry name" value="Bact_2-comp_sensor_kinase"/>
</dbReference>
<evidence type="ECO:0000313" key="3">
    <source>
        <dbReference type="EMBL" id="GAA0719685.1"/>
    </source>
</evidence>
<dbReference type="InterPro" id="IPR036890">
    <property type="entry name" value="HATPase_C_sf"/>
</dbReference>
<feature type="transmembrane region" description="Helical" evidence="1">
    <location>
        <begin position="47"/>
        <end position="65"/>
    </location>
</feature>